<feature type="domain" description="TonB-dependent receptor plug" evidence="4">
    <location>
        <begin position="117"/>
        <end position="236"/>
    </location>
</feature>
<gene>
    <name evidence="5" type="ORF">AAEO59_02920</name>
</gene>
<keyword evidence="1 3" id="KW-0732">Signal</keyword>
<dbReference type="SUPFAM" id="SSF56935">
    <property type="entry name" value="Porins"/>
    <property type="match status" value="1"/>
</dbReference>
<dbReference type="PANTHER" id="PTHR30069:SF29">
    <property type="entry name" value="HEMOGLOBIN AND HEMOGLOBIN-HAPTOGLOBIN-BINDING PROTEIN 1-RELATED"/>
    <property type="match status" value="1"/>
</dbReference>
<evidence type="ECO:0000313" key="5">
    <source>
        <dbReference type="EMBL" id="MEL1239991.1"/>
    </source>
</evidence>
<feature type="signal peptide" evidence="3">
    <location>
        <begin position="1"/>
        <end position="23"/>
    </location>
</feature>
<dbReference type="InterPro" id="IPR023997">
    <property type="entry name" value="TonB-dep_OMP_SusC/RagA_CS"/>
</dbReference>
<keyword evidence="2" id="KW-0998">Cell outer membrane</keyword>
<dbReference type="InterPro" id="IPR039426">
    <property type="entry name" value="TonB-dep_rcpt-like"/>
</dbReference>
<dbReference type="InterPro" id="IPR023996">
    <property type="entry name" value="TonB-dep_OMP_SusC/RagA"/>
</dbReference>
<dbReference type="NCBIfam" id="TIGR04056">
    <property type="entry name" value="OMP_RagA_SusC"/>
    <property type="match status" value="1"/>
</dbReference>
<evidence type="ECO:0000259" key="4">
    <source>
        <dbReference type="Pfam" id="PF07715"/>
    </source>
</evidence>
<evidence type="ECO:0000256" key="3">
    <source>
        <dbReference type="SAM" id="SignalP"/>
    </source>
</evidence>
<proteinExistence type="inferred from homology"/>
<sequence length="1117" mass="123278">MKQTFKMVFSVLLFCLMSMNGFAQNAITVTGKVVDKDGLGVVGLNVIEKGTKKGVLTDIDGAYKIQVPKGAVLQFSFIGMKTVEKTVNGSTSINITMEDDAASLNEVVVVGYGAQKKSHLTGAVATIKPENIQDLPVTNLSESLRGQIAGLSVGGNGTRRPGETADLQIRQVFGFSKDGSTNFPLIVIDDMVQVDPVTGRSTLEMFNRLDPSEIESITVLKDGSAAIYGSRASQGAIVIKTKRGKEGKTQLNYSSQFAINDAISHAKTMSAYDSGVFNNRILMATTPTIDQGLLYSATDLEEMKSLNYDWLKKAWKPATQQRHTLNVSGGNEKATYFAGIAYLTQGANLGEQDYQKWNFRSGVNAKVTKDLDMSFSVSGNSGDVEKSFTKASGSIRNGFASAYTNVEQADYGLLLRMPKYIPISLTKDGVEYYTSPFPRSNVNLGNSQNSNSSIAGWNYFAVLDSGSKSFTNDFTYNVNGSLTYKVPFIKGLSLKGSYSKSQTASRSEQVALPYTLARITNFFTTGNHLASQATSSEINIADNVRNARVQYDNNTSKNVQADFFATYAREFGDHSVDAMFGIERSESEYYQTRLLYDTTTSKNYIGTSATAGTLNAGLSYSIRGEGGTMSYLGRFNYSYKDKYLMSLIYRSDASTKFAPENYWGSFPAAQVGWVVSKEDWFRDNVTWVDFLKLRYSVGKTGKDNINAWRWATYYDIVVDKGVQFGSNGGTLSNALVPRVAPNRKVGWDTDWKHNYGIDFNLLNNRLQITADYYFDKNTDMLISLASQVGVPFSVGGGFAEENYAAVNAWGTEFSINWSDKVKDNFSYNVGVNFGFGDNEVKKYPDPGYTLESANTIRNGSSFYNPVWGFKVWKGTSTGDGILRTDEDVTNYWNYLTQNATAVGGTPNFMGLTTLADLKLRKGILAYQDLGGALDGTTGVQKAADGRIIAGEDYGKIAKSNRTYGFTTNLGMKFNGIYIKSQIATSWGGYQSLDNVAQFTGSSDGFYARETFWNDMYGYDNLNGKYPTLAFRDYTSSPSDFWTVNNFRCTVRNLSAGFEIPKDVLKSINVDKLSIGITGYNLWDLYNPYPNKYRNMYDNSLAGYPTLRTWTLNLNVSF</sequence>
<evidence type="ECO:0000313" key="6">
    <source>
        <dbReference type="Proteomes" id="UP001398556"/>
    </source>
</evidence>
<dbReference type="SUPFAM" id="SSF49464">
    <property type="entry name" value="Carboxypeptidase regulatory domain-like"/>
    <property type="match status" value="1"/>
</dbReference>
<dbReference type="InterPro" id="IPR012910">
    <property type="entry name" value="Plug_dom"/>
</dbReference>
<keyword evidence="2" id="KW-0813">Transport</keyword>
<feature type="chain" id="PRO_5045492881" evidence="3">
    <location>
        <begin position="24"/>
        <end position="1117"/>
    </location>
</feature>
<comment type="similarity">
    <text evidence="2">Belongs to the TonB-dependent receptor family.</text>
</comment>
<dbReference type="NCBIfam" id="TIGR04057">
    <property type="entry name" value="SusC_RagA_signa"/>
    <property type="match status" value="1"/>
</dbReference>
<evidence type="ECO:0000256" key="2">
    <source>
        <dbReference type="PROSITE-ProRule" id="PRU01360"/>
    </source>
</evidence>
<comment type="subcellular location">
    <subcellularLocation>
        <location evidence="2">Cell outer membrane</location>
        <topology evidence="2">Multi-pass membrane protein</topology>
    </subcellularLocation>
</comment>
<dbReference type="PANTHER" id="PTHR30069">
    <property type="entry name" value="TONB-DEPENDENT OUTER MEMBRANE RECEPTOR"/>
    <property type="match status" value="1"/>
</dbReference>
<evidence type="ECO:0000256" key="1">
    <source>
        <dbReference type="ARBA" id="ARBA00022729"/>
    </source>
</evidence>
<accession>A0ABU9HIQ2</accession>
<dbReference type="PROSITE" id="PS52016">
    <property type="entry name" value="TONB_DEPENDENT_REC_3"/>
    <property type="match status" value="1"/>
</dbReference>
<dbReference type="Pfam" id="PF07715">
    <property type="entry name" value="Plug"/>
    <property type="match status" value="1"/>
</dbReference>
<comment type="caution">
    <text evidence="5">The sequence shown here is derived from an EMBL/GenBank/DDBJ whole genome shotgun (WGS) entry which is preliminary data.</text>
</comment>
<reference evidence="5 6" key="1">
    <citation type="submission" date="2024-04" db="EMBL/GenBank/DDBJ databases">
        <title>Flavobacterium sp. DGU99 16S ribosomal RNA gene Genome sequencing and assembly.</title>
        <authorList>
            <person name="Park S."/>
        </authorList>
    </citation>
    <scope>NUCLEOTIDE SEQUENCE [LARGE SCALE GENOMIC DNA]</scope>
    <source>
        <strain evidence="5 6">DGU99</strain>
    </source>
</reference>
<keyword evidence="2" id="KW-0812">Transmembrane</keyword>
<dbReference type="InterPro" id="IPR037066">
    <property type="entry name" value="Plug_dom_sf"/>
</dbReference>
<dbReference type="EMBL" id="JBBYHU010000003">
    <property type="protein sequence ID" value="MEL1239991.1"/>
    <property type="molecule type" value="Genomic_DNA"/>
</dbReference>
<keyword evidence="2" id="KW-0472">Membrane</keyword>
<protein>
    <submittedName>
        <fullName evidence="5">SusC/RagA family TonB-linked outer membrane protein</fullName>
    </submittedName>
</protein>
<organism evidence="5 6">
    <name type="scientific">Flavobacterium flavipallidum</name>
    <dbReference type="NCBI Taxonomy" id="3139140"/>
    <lineage>
        <taxon>Bacteria</taxon>
        <taxon>Pseudomonadati</taxon>
        <taxon>Bacteroidota</taxon>
        <taxon>Flavobacteriia</taxon>
        <taxon>Flavobacteriales</taxon>
        <taxon>Flavobacteriaceae</taxon>
        <taxon>Flavobacterium</taxon>
    </lineage>
</organism>
<name>A0ABU9HIQ2_9FLAO</name>
<keyword evidence="6" id="KW-1185">Reference proteome</keyword>
<dbReference type="Proteomes" id="UP001398556">
    <property type="component" value="Unassembled WGS sequence"/>
</dbReference>
<dbReference type="Pfam" id="PF13715">
    <property type="entry name" value="CarbopepD_reg_2"/>
    <property type="match status" value="1"/>
</dbReference>
<keyword evidence="2" id="KW-1134">Transmembrane beta strand</keyword>
<dbReference type="Gene3D" id="2.170.130.10">
    <property type="entry name" value="TonB-dependent receptor, plug domain"/>
    <property type="match status" value="1"/>
</dbReference>
<dbReference type="RefSeq" id="WP_341699254.1">
    <property type="nucleotide sequence ID" value="NZ_JBBYHU010000003.1"/>
</dbReference>
<dbReference type="Gene3D" id="2.60.40.1120">
    <property type="entry name" value="Carboxypeptidase-like, regulatory domain"/>
    <property type="match status" value="1"/>
</dbReference>
<dbReference type="InterPro" id="IPR008969">
    <property type="entry name" value="CarboxyPept-like_regulatory"/>
</dbReference>